<dbReference type="InterPro" id="IPR035919">
    <property type="entry name" value="EAL_sf"/>
</dbReference>
<evidence type="ECO:0000256" key="1">
    <source>
        <dbReference type="SAM" id="Phobius"/>
    </source>
</evidence>
<dbReference type="EC" id="3.1.4.52" evidence="3"/>
<dbReference type="PANTHER" id="PTHR33121">
    <property type="entry name" value="CYCLIC DI-GMP PHOSPHODIESTERASE PDEF"/>
    <property type="match status" value="1"/>
</dbReference>
<name>A0A173UP02_9FIRM</name>
<sequence>MNLQPKILSNAFLINGYTPAVDMILVILCILLLLLLRETFIRRSRLFLLFRTCIALLLIAAFSNSCFYYTVLYFDSDTTLCILRAIYHSSLLLIFCLYAAYLKILIGIPGKTGHIMNIFLYSLYIIFAVVDALSPVLGYSFYRDSSGAWHDNLYLKPFTIAYGIYMAFIFFLLLYYHKRIPTSLFHMLVIVQFICVFLVCAENYFGSNTFLAITFLLPIMVILYMVHGSSYSIKTGALNADSLNEYLNQQASIQISTYYMCLRFDTDSEYVMPDELGKLFFNFWNGYFKNGLLFHPSTDFFVLAIDVSDIRNADKIAQDMIQNDFKRHFETYKLPYKIVMFNHLDFCENLEQFYELFNFFAEPMELNNFRSCDTADYKSFHDMKYLSAQLKDIAENGSLDDKRVLVYCQPVRNVNAGNYDTAEALMRLNLKDTGMVYPNRFIPLAEKNGYIHKLSMIILNKTCRAIREFQDEGYQLSRVSVNFSISELSNKNFMEEFRQIVERNGVDFHTIAVELTESRNDTEYELVLDRVMQFKSLGVCTYLDDFGTGYSNFDRILSLKLDVVKFDRSLLLMANKDENSQFILNYFSTAFKKLGYKVLYEGVETDEQETICVNSHADYLQGFKFSKPIPIEELKNFLSPIQE</sequence>
<dbReference type="PROSITE" id="PS50883">
    <property type="entry name" value="EAL"/>
    <property type="match status" value="1"/>
</dbReference>
<feature type="transmembrane region" description="Helical" evidence="1">
    <location>
        <begin position="154"/>
        <end position="176"/>
    </location>
</feature>
<keyword evidence="1" id="KW-1133">Transmembrane helix</keyword>
<feature type="transmembrane region" description="Helical" evidence="1">
    <location>
        <begin position="118"/>
        <end position="142"/>
    </location>
</feature>
<dbReference type="STRING" id="166486.ERS852572_02234"/>
<evidence type="ECO:0000313" key="3">
    <source>
        <dbReference type="EMBL" id="CUN16793.1"/>
    </source>
</evidence>
<dbReference type="EMBL" id="CYXZ01000016">
    <property type="protein sequence ID" value="CUN16793.1"/>
    <property type="molecule type" value="Genomic_DNA"/>
</dbReference>
<dbReference type="InterPro" id="IPR050706">
    <property type="entry name" value="Cyclic-di-GMP_PDE-like"/>
</dbReference>
<dbReference type="SMART" id="SM00052">
    <property type="entry name" value="EAL"/>
    <property type="match status" value="1"/>
</dbReference>
<accession>A0A173UP02</accession>
<dbReference type="GO" id="GO:0071111">
    <property type="term" value="F:cyclic-guanylate-specific phosphodiesterase activity"/>
    <property type="evidence" value="ECO:0007669"/>
    <property type="project" value="UniProtKB-EC"/>
</dbReference>
<dbReference type="PaxDb" id="166486-ERS852572_02234"/>
<keyword evidence="1" id="KW-0812">Transmembrane</keyword>
<feature type="transmembrane region" description="Helical" evidence="1">
    <location>
        <begin position="48"/>
        <end position="74"/>
    </location>
</feature>
<gene>
    <name evidence="3" type="primary">dosP</name>
    <name evidence="3" type="ORF">ERS852572_02234</name>
</gene>
<proteinExistence type="predicted"/>
<keyword evidence="3" id="KW-0378">Hydrolase</keyword>
<dbReference type="CDD" id="cd01948">
    <property type="entry name" value="EAL"/>
    <property type="match status" value="1"/>
</dbReference>
<dbReference type="AlphaFoldDB" id="A0A173UP02"/>
<dbReference type="RefSeq" id="WP_055194646.1">
    <property type="nucleotide sequence ID" value="NZ_CABIYH010000016.1"/>
</dbReference>
<dbReference type="PANTHER" id="PTHR33121:SF70">
    <property type="entry name" value="SIGNALING PROTEIN YKOW"/>
    <property type="match status" value="1"/>
</dbReference>
<feature type="transmembrane region" description="Helical" evidence="1">
    <location>
        <begin position="12"/>
        <end position="36"/>
    </location>
</feature>
<protein>
    <submittedName>
        <fullName evidence="3">Oxygen sensor protein DosP</fullName>
        <ecNumber evidence="3">3.1.4.52</ecNumber>
    </submittedName>
</protein>
<feature type="domain" description="EAL" evidence="2">
    <location>
        <begin position="383"/>
        <end position="642"/>
    </location>
</feature>
<reference evidence="3 4" key="1">
    <citation type="submission" date="2015-09" db="EMBL/GenBank/DDBJ databases">
        <authorList>
            <consortium name="Pathogen Informatics"/>
        </authorList>
    </citation>
    <scope>NUCLEOTIDE SEQUENCE [LARGE SCALE GENOMIC DNA]</scope>
    <source>
        <strain evidence="3 4">2789STDY5834960</strain>
    </source>
</reference>
<feature type="transmembrane region" description="Helical" evidence="1">
    <location>
        <begin position="210"/>
        <end position="226"/>
    </location>
</feature>
<dbReference type="SUPFAM" id="SSF141868">
    <property type="entry name" value="EAL domain-like"/>
    <property type="match status" value="1"/>
</dbReference>
<dbReference type="InterPro" id="IPR001633">
    <property type="entry name" value="EAL_dom"/>
</dbReference>
<feature type="transmembrane region" description="Helical" evidence="1">
    <location>
        <begin position="183"/>
        <end position="204"/>
    </location>
</feature>
<dbReference type="Gene3D" id="3.20.20.450">
    <property type="entry name" value="EAL domain"/>
    <property type="match status" value="1"/>
</dbReference>
<dbReference type="Pfam" id="PF00563">
    <property type="entry name" value="EAL"/>
    <property type="match status" value="1"/>
</dbReference>
<organism evidence="3 4">
    <name type="scientific">Roseburia intestinalis</name>
    <dbReference type="NCBI Taxonomy" id="166486"/>
    <lineage>
        <taxon>Bacteria</taxon>
        <taxon>Bacillati</taxon>
        <taxon>Bacillota</taxon>
        <taxon>Clostridia</taxon>
        <taxon>Lachnospirales</taxon>
        <taxon>Lachnospiraceae</taxon>
        <taxon>Roseburia</taxon>
    </lineage>
</organism>
<evidence type="ECO:0000313" key="4">
    <source>
        <dbReference type="Proteomes" id="UP000095350"/>
    </source>
</evidence>
<evidence type="ECO:0000259" key="2">
    <source>
        <dbReference type="PROSITE" id="PS50883"/>
    </source>
</evidence>
<keyword evidence="1" id="KW-0472">Membrane</keyword>
<dbReference type="Proteomes" id="UP000095350">
    <property type="component" value="Unassembled WGS sequence"/>
</dbReference>
<feature type="transmembrane region" description="Helical" evidence="1">
    <location>
        <begin position="86"/>
        <end position="106"/>
    </location>
</feature>
<dbReference type="OrthoDB" id="9805474at2"/>